<dbReference type="EMBL" id="FNQP01000002">
    <property type="protein sequence ID" value="SDZ83144.1"/>
    <property type="molecule type" value="Genomic_DNA"/>
</dbReference>
<evidence type="ECO:0000313" key="1">
    <source>
        <dbReference type="EMBL" id="SDZ83144.1"/>
    </source>
</evidence>
<sequence>MAAAPAQIQIRYIQEEDRILMRMNTVANEEFRFWLTRRFLVRLWPVLQESLMSSPAVKQHSDYSSRQAIVAFEHERAQSKAAFNNPFRETDNLPLGKDPLLVVKAGFRHKENGALQIAFKDNHDKGVDLNLSNELLHLLCKLLDDAAQQSDWKMTALLPNITETASSVAAHQLN</sequence>
<protein>
    <submittedName>
        <fullName evidence="1">Uncharacterized protein</fullName>
    </submittedName>
</protein>
<proteinExistence type="predicted"/>
<accession>A0A1H3W9Q3</accession>
<keyword evidence="2" id="KW-1185">Reference proteome</keyword>
<evidence type="ECO:0000313" key="2">
    <source>
        <dbReference type="Proteomes" id="UP000199397"/>
    </source>
</evidence>
<dbReference type="STRING" id="525918.SAMN05660964_00333"/>
<dbReference type="OrthoDB" id="8481046at2"/>
<reference evidence="1 2" key="1">
    <citation type="submission" date="2016-10" db="EMBL/GenBank/DDBJ databases">
        <authorList>
            <person name="de Groot N.N."/>
        </authorList>
    </citation>
    <scope>NUCLEOTIDE SEQUENCE [LARGE SCALE GENOMIC DNA]</scope>
    <source>
        <strain evidence="1 2">DSM 21228</strain>
    </source>
</reference>
<name>A0A1H3W9Q3_9GAMM</name>
<organism evidence="1 2">
    <name type="scientific">Thiothrix caldifontis</name>
    <dbReference type="NCBI Taxonomy" id="525918"/>
    <lineage>
        <taxon>Bacteria</taxon>
        <taxon>Pseudomonadati</taxon>
        <taxon>Pseudomonadota</taxon>
        <taxon>Gammaproteobacteria</taxon>
        <taxon>Thiotrichales</taxon>
        <taxon>Thiotrichaceae</taxon>
        <taxon>Thiothrix</taxon>
    </lineage>
</organism>
<dbReference type="Proteomes" id="UP000199397">
    <property type="component" value="Unassembled WGS sequence"/>
</dbReference>
<dbReference type="AlphaFoldDB" id="A0A1H3W9Q3"/>
<dbReference type="RefSeq" id="WP_139282104.1">
    <property type="nucleotide sequence ID" value="NZ_FNQP01000002.1"/>
</dbReference>
<gene>
    <name evidence="1" type="ORF">SAMN05660964_00333</name>
</gene>